<dbReference type="Pfam" id="PF01764">
    <property type="entry name" value="Lipase_3"/>
    <property type="match status" value="1"/>
</dbReference>
<keyword evidence="6" id="KW-0809">Transit peptide</keyword>
<keyword evidence="4" id="KW-0934">Plastid</keyword>
<dbReference type="PANTHER" id="PTHR31403:SF65">
    <property type="entry name" value="OS08G0143600 PROTEIN"/>
    <property type="match status" value="1"/>
</dbReference>
<proteinExistence type="inferred from homology"/>
<dbReference type="EMBL" id="JADCNM010000004">
    <property type="protein sequence ID" value="KAG0486620.1"/>
    <property type="molecule type" value="Genomic_DNA"/>
</dbReference>
<comment type="subcellular location">
    <subcellularLocation>
        <location evidence="1">Plastid</location>
        <location evidence="1">Chloroplast</location>
    </subcellularLocation>
</comment>
<evidence type="ECO:0000256" key="4">
    <source>
        <dbReference type="ARBA" id="ARBA00022640"/>
    </source>
</evidence>
<evidence type="ECO:0000259" key="9">
    <source>
        <dbReference type="Pfam" id="PF01764"/>
    </source>
</evidence>
<comment type="similarity">
    <text evidence="2">Belongs to the AB hydrolase superfamily. Lipase family.</text>
</comment>
<accession>A0A835R6W3</accession>
<feature type="domain" description="Fungal lipase-type" evidence="9">
    <location>
        <begin position="246"/>
        <end position="395"/>
    </location>
</feature>
<evidence type="ECO:0000256" key="1">
    <source>
        <dbReference type="ARBA" id="ARBA00004229"/>
    </source>
</evidence>
<evidence type="ECO:0000256" key="8">
    <source>
        <dbReference type="ARBA" id="ARBA00023098"/>
    </source>
</evidence>
<evidence type="ECO:0000313" key="10">
    <source>
        <dbReference type="EMBL" id="KAG0486620.1"/>
    </source>
</evidence>
<organism evidence="10 11">
    <name type="scientific">Vanilla planifolia</name>
    <name type="common">Vanilla</name>
    <dbReference type="NCBI Taxonomy" id="51239"/>
    <lineage>
        <taxon>Eukaryota</taxon>
        <taxon>Viridiplantae</taxon>
        <taxon>Streptophyta</taxon>
        <taxon>Embryophyta</taxon>
        <taxon>Tracheophyta</taxon>
        <taxon>Spermatophyta</taxon>
        <taxon>Magnoliopsida</taxon>
        <taxon>Liliopsida</taxon>
        <taxon>Asparagales</taxon>
        <taxon>Orchidaceae</taxon>
        <taxon>Vanilloideae</taxon>
        <taxon>Vanilleae</taxon>
        <taxon>Vanilla</taxon>
    </lineage>
</organism>
<evidence type="ECO:0000256" key="7">
    <source>
        <dbReference type="ARBA" id="ARBA00022963"/>
    </source>
</evidence>
<dbReference type="Gene3D" id="3.40.50.1820">
    <property type="entry name" value="alpha/beta hydrolase"/>
    <property type="match status" value="1"/>
</dbReference>
<dbReference type="InterPro" id="IPR002921">
    <property type="entry name" value="Fungal_lipase-type"/>
</dbReference>
<dbReference type="GO" id="GO:0004620">
    <property type="term" value="F:phospholipase activity"/>
    <property type="evidence" value="ECO:0007669"/>
    <property type="project" value="UniProtKB-ARBA"/>
</dbReference>
<gene>
    <name evidence="10" type="ORF">HPP92_008715</name>
</gene>
<evidence type="ECO:0000313" key="11">
    <source>
        <dbReference type="Proteomes" id="UP000639772"/>
    </source>
</evidence>
<dbReference type="OrthoDB" id="426718at2759"/>
<keyword evidence="8" id="KW-0443">Lipid metabolism</keyword>
<evidence type="ECO:0000256" key="5">
    <source>
        <dbReference type="ARBA" id="ARBA00022801"/>
    </source>
</evidence>
<keyword evidence="5" id="KW-0378">Hydrolase</keyword>
<dbReference type="AlphaFoldDB" id="A0A835R6W3"/>
<sequence length="522" mass="57295">MHIGHAAVDALQTLSLASFHGRSGNKLGPLSSCRAASNNKLKVCAPAKRNPILAGPTDTRTHLENLERVLGSYPAPPRQDPSPSRRRFLLPSLQLPPLFFRSNEPEEASPRSSALLRRLLSESTPCASPRSSIARRWRELHGSGDWSGLLDPLDPDLRRELLRYGDFVHSAYHAFFHSPDFAFDSPRPVSLPDRSYRITRHLFATTSIEPPRWLPNWTSHRSSWIGFVAVCDNDLEIGRMGRRDIIVAIRGTSTVLEWAENLRANLVPLHEGGVGPSNSVPKVECGFRSLYTTSGAAVPSLSAAAVEEVQRLIELYKGEELSVTVTGHSLGAALAVLLAEQLGNCCSEMPPVTVFSFGGPRVGNRAFAERVEGNSGVKVLRVVNAHDLVTMVPAWVAAPPSITSDGRWWDGYEHVGRELRVNSRVSPFLKPDADPACCHDLEAYLHLVDGLGGEGGQFRANAKRSLVRFEPAAEQREAALREQGPGARSRRAGRVRQLCQHFFLSCFPALKLFNTNGVEANI</sequence>
<dbReference type="InterPro" id="IPR029058">
    <property type="entry name" value="AB_hydrolase_fold"/>
</dbReference>
<evidence type="ECO:0000256" key="6">
    <source>
        <dbReference type="ARBA" id="ARBA00022946"/>
    </source>
</evidence>
<comment type="caution">
    <text evidence="10">The sequence shown here is derived from an EMBL/GenBank/DDBJ whole genome shotgun (WGS) entry which is preliminary data.</text>
</comment>
<protein>
    <recommendedName>
        <fullName evidence="9">Fungal lipase-type domain-containing protein</fullName>
    </recommendedName>
</protein>
<dbReference type="GO" id="GO:0016042">
    <property type="term" value="P:lipid catabolic process"/>
    <property type="evidence" value="ECO:0007669"/>
    <property type="project" value="UniProtKB-KW"/>
</dbReference>
<evidence type="ECO:0000256" key="3">
    <source>
        <dbReference type="ARBA" id="ARBA00022528"/>
    </source>
</evidence>
<dbReference type="Proteomes" id="UP000639772">
    <property type="component" value="Unassembled WGS sequence"/>
</dbReference>
<evidence type="ECO:0000256" key="2">
    <source>
        <dbReference type="ARBA" id="ARBA00010701"/>
    </source>
</evidence>
<dbReference type="GO" id="GO:0009507">
    <property type="term" value="C:chloroplast"/>
    <property type="evidence" value="ECO:0007669"/>
    <property type="project" value="UniProtKB-SubCell"/>
</dbReference>
<keyword evidence="3" id="KW-0150">Chloroplast</keyword>
<dbReference type="SUPFAM" id="SSF53474">
    <property type="entry name" value="alpha/beta-Hydrolases"/>
    <property type="match status" value="1"/>
</dbReference>
<keyword evidence="7" id="KW-0442">Lipid degradation</keyword>
<dbReference type="PANTHER" id="PTHR31403">
    <property type="entry name" value="PHOSPHOLIPASE A1-IBETA2, CHLOROPLASTIC"/>
    <property type="match status" value="1"/>
</dbReference>
<reference evidence="10 11" key="1">
    <citation type="journal article" date="2020" name="Nat. Food">
        <title>A phased Vanilla planifolia genome enables genetic improvement of flavour and production.</title>
        <authorList>
            <person name="Hasing T."/>
            <person name="Tang H."/>
            <person name="Brym M."/>
            <person name="Khazi F."/>
            <person name="Huang T."/>
            <person name="Chambers A.H."/>
        </authorList>
    </citation>
    <scope>NUCLEOTIDE SEQUENCE [LARGE SCALE GENOMIC DNA]</scope>
    <source>
        <tissue evidence="10">Leaf</tissue>
    </source>
</reference>
<name>A0A835R6W3_VANPL</name>
<dbReference type="CDD" id="cd00519">
    <property type="entry name" value="Lipase_3"/>
    <property type="match status" value="1"/>
</dbReference>